<dbReference type="AlphaFoldDB" id="A0A7R9ZRE8"/>
<organism evidence="1">
    <name type="scientific">Craspedostauros australis</name>
    <dbReference type="NCBI Taxonomy" id="1486917"/>
    <lineage>
        <taxon>Eukaryota</taxon>
        <taxon>Sar</taxon>
        <taxon>Stramenopiles</taxon>
        <taxon>Ochrophyta</taxon>
        <taxon>Bacillariophyta</taxon>
        <taxon>Bacillariophyceae</taxon>
        <taxon>Bacillariophycidae</taxon>
        <taxon>Naviculales</taxon>
        <taxon>Naviculaceae</taxon>
        <taxon>Craspedostauros</taxon>
    </lineage>
</organism>
<dbReference type="EMBL" id="HBEF01021682">
    <property type="protein sequence ID" value="CAD8341288.1"/>
    <property type="molecule type" value="Transcribed_RNA"/>
</dbReference>
<accession>A0A7R9ZRE8</accession>
<reference evidence="1" key="1">
    <citation type="submission" date="2021-01" db="EMBL/GenBank/DDBJ databases">
        <authorList>
            <person name="Corre E."/>
            <person name="Pelletier E."/>
            <person name="Niang G."/>
            <person name="Scheremetjew M."/>
            <person name="Finn R."/>
            <person name="Kale V."/>
            <person name="Holt S."/>
            <person name="Cochrane G."/>
            <person name="Meng A."/>
            <person name="Brown T."/>
            <person name="Cohen L."/>
        </authorList>
    </citation>
    <scope>NUCLEOTIDE SEQUENCE</scope>
    <source>
        <strain evidence="1">CCMP3328</strain>
    </source>
</reference>
<proteinExistence type="predicted"/>
<evidence type="ECO:0000313" key="1">
    <source>
        <dbReference type="EMBL" id="CAD8341288.1"/>
    </source>
</evidence>
<protein>
    <submittedName>
        <fullName evidence="1">Uncharacterized protein</fullName>
    </submittedName>
</protein>
<sequence length="316" mass="35867">MVCFWREMHPCSYPCELRMARGNCCYRSLKNFETRQHSAREYVFGCRCHDGLLRPWPLFSTVAVEIDTPGLQPDTNHAVPIAISSTNTVMNFVLVWGTESLCVGEAAEDSCAPQNRRGFGVSPTLVACAQGNNSPPCRLQQSLRFLRRRASSMERTEGLRYFTHLLWGQSPFGSAREYPHISRAIPFLVAALPSQFRVSSRRLTLERNSLEYPVTKAIALRVNQDRKRARPVLSKLLRVALSSRVAAHIRACCVTGPQRFTTNRFLRLPHTGKVQECRALSIRHTCSLLTCPMEHSGIGMDVQRLTIQYSILFYYI</sequence>
<gene>
    <name evidence="1" type="ORF">CAUS1442_LOCUS13423</name>
</gene>
<name>A0A7R9ZRE8_9STRA</name>